<dbReference type="NCBIfam" id="NF040700">
    <property type="entry name" value="VPA1262_N_dom"/>
    <property type="match status" value="1"/>
</dbReference>
<gene>
    <name evidence="1" type="ORF">VHA01S_087_00020</name>
</gene>
<sequence>MRDKMFDSSSTNELAKLLIQGVLGNYNCLEVTEVFAITHKGASPINLYTILVAEERKEPTFNTPSYIGVRKELKLPTLKGWSIGIKRYLLPIEQAESVVEGVLTSRCWDSCGDSVPTEEYSYSPATFVTADSFEAIPFNSIIKNNFNSGSYLIELKNESKDALIPLVSNPVLIQTLSEKIQKFIPIKIATLSDKLGNIIIQIPVTSIQGNVQGLQGSEDIKVSLFWHDNIAPRALTIVAEQKGRDKTIDSYFIDNKNEKNSESIIPFKHETPHKVTVWDSKYNVILLATHWSSFIRSAMFDMRMANNYPRVIPQKDSIKPIEIPVHTTNKNLVGEKTKKSKWLDRRLYQAEQKELLRRKEFVQYNPKGINKLQEQHRALQDIRFLINSYGSEGVWLWDPYLDEWDIINTLFFNQCSNAPMRAISSVKESSDSPKCPICSTDVCTQKKEQQSKSKVIHQFFNELPKETISGINLQVRTPYAEFGWRFHDRFIIFPNHEHGPVAWSLGTSVNSLGKEHHILQKVSDGQMIADAFEELWLSLEAEECFIWSSKDKL</sequence>
<name>V5FRY8_9VIBR</name>
<evidence type="ECO:0000313" key="2">
    <source>
        <dbReference type="Proteomes" id="UP000017800"/>
    </source>
</evidence>
<evidence type="ECO:0000313" key="1">
    <source>
        <dbReference type="EMBL" id="GAD91362.1"/>
    </source>
</evidence>
<keyword evidence="2" id="KW-1185">Reference proteome</keyword>
<dbReference type="Proteomes" id="UP000017800">
    <property type="component" value="Unassembled WGS sequence"/>
</dbReference>
<reference evidence="1 2" key="1">
    <citation type="submission" date="2013-10" db="EMBL/GenBank/DDBJ databases">
        <authorList>
            <person name="Ichikawa N."/>
            <person name="Kimura A."/>
            <person name="Ohji S."/>
            <person name="Hosoyama A."/>
            <person name="Fujita N."/>
        </authorList>
    </citation>
    <scope>NUCLEOTIDE SEQUENCE [LARGE SCALE GENOMIC DNA]</scope>
    <source>
        <strain evidence="1 2">NBRC 102217</strain>
    </source>
</reference>
<reference evidence="1 2" key="2">
    <citation type="submission" date="2013-11" db="EMBL/GenBank/DDBJ databases">
        <title>Whole genome shotgun sequence of Vibrio halioticoli NBRC 102217.</title>
        <authorList>
            <person name="Isaki S."/>
            <person name="Kimura A."/>
            <person name="Ohji S."/>
            <person name="Hosoyama A."/>
            <person name="Fujita N."/>
            <person name="Hashimoto M."/>
            <person name="Hosoyama Y."/>
            <person name="Yamazoe A."/>
        </authorList>
    </citation>
    <scope>NUCLEOTIDE SEQUENCE [LARGE SCALE GENOMIC DNA]</scope>
    <source>
        <strain evidence="1 2">NBRC 102217</strain>
    </source>
</reference>
<comment type="caution">
    <text evidence="1">The sequence shown here is derived from an EMBL/GenBank/DDBJ whole genome shotgun (WGS) entry which is preliminary data.</text>
</comment>
<organism evidence="1 2">
    <name type="scientific">Vibrio halioticoli NBRC 102217</name>
    <dbReference type="NCBI Taxonomy" id="1219072"/>
    <lineage>
        <taxon>Bacteria</taxon>
        <taxon>Pseudomonadati</taxon>
        <taxon>Pseudomonadota</taxon>
        <taxon>Gammaproteobacteria</taxon>
        <taxon>Vibrionales</taxon>
        <taxon>Vibrionaceae</taxon>
        <taxon>Vibrio</taxon>
    </lineage>
</organism>
<proteinExistence type="predicted"/>
<accession>V5FRY8</accession>
<protein>
    <submittedName>
        <fullName evidence="1">Uncharacterized protein</fullName>
    </submittedName>
</protein>
<dbReference type="EMBL" id="BAUJ01000087">
    <property type="protein sequence ID" value="GAD91362.1"/>
    <property type="molecule type" value="Genomic_DNA"/>
</dbReference>
<dbReference type="AlphaFoldDB" id="V5FRY8"/>
<dbReference type="eggNOG" id="ENOG502ZFFI">
    <property type="taxonomic scope" value="Bacteria"/>
</dbReference>